<comment type="caution">
    <text evidence="2">The sequence shown here is derived from an EMBL/GenBank/DDBJ whole genome shotgun (WGS) entry which is preliminary data.</text>
</comment>
<dbReference type="PANTHER" id="PTHR10963">
    <property type="entry name" value="GLYCOSYL HYDROLASE-RELATED"/>
    <property type="match status" value="1"/>
</dbReference>
<proteinExistence type="predicted"/>
<keyword evidence="3" id="KW-1185">Reference proteome</keyword>
<dbReference type="InterPro" id="IPR013320">
    <property type="entry name" value="ConA-like_dom_sf"/>
</dbReference>
<dbReference type="AlphaFoldDB" id="A0AAW0CFS6"/>
<dbReference type="Gene3D" id="2.60.120.200">
    <property type="match status" value="2"/>
</dbReference>
<sequence>MARFSLYLLALFPLVAHVNAATYSISDNFVGQSFLSGFSVLNIADPTHGRVNYVDANTARNQNLTYGSGDTFILRADSKSVLNPNGPGRNSVRLQSNKQFGRSVMVDAGCVMPAQRQQTGTSLQLDCDVAANGNAGCGVQLPQWNSYGPAFNSNGGGWYAVERNNDFIKVWFWARNDGSVPGDVRNGASNVNTDGWGTPVAYFPSTGSCNIAQKFGAHHIIINLTFCGDWAGQSSIYSSAGCPGTCVDYVNNNPGAFAQAYFDFASVKVYQ</sequence>
<keyword evidence="1" id="KW-0732">Signal</keyword>
<evidence type="ECO:0000313" key="2">
    <source>
        <dbReference type="EMBL" id="KAK7036466.1"/>
    </source>
</evidence>
<evidence type="ECO:0000256" key="1">
    <source>
        <dbReference type="SAM" id="SignalP"/>
    </source>
</evidence>
<dbReference type="InterPro" id="IPR050546">
    <property type="entry name" value="Glycosyl_Hydrlase_16"/>
</dbReference>
<evidence type="ECO:0000313" key="3">
    <source>
        <dbReference type="Proteomes" id="UP001383192"/>
    </source>
</evidence>
<feature type="chain" id="PRO_5043642685" evidence="1">
    <location>
        <begin position="21"/>
        <end position="271"/>
    </location>
</feature>
<accession>A0AAW0CFS6</accession>
<dbReference type="EMBL" id="JAYKXP010000051">
    <property type="protein sequence ID" value="KAK7036466.1"/>
    <property type="molecule type" value="Genomic_DNA"/>
</dbReference>
<dbReference type="Proteomes" id="UP001383192">
    <property type="component" value="Unassembled WGS sequence"/>
</dbReference>
<feature type="signal peptide" evidence="1">
    <location>
        <begin position="1"/>
        <end position="20"/>
    </location>
</feature>
<gene>
    <name evidence="2" type="ORF">VNI00_011663</name>
</gene>
<dbReference type="SUPFAM" id="SSF49899">
    <property type="entry name" value="Concanavalin A-like lectins/glucanases"/>
    <property type="match status" value="1"/>
</dbReference>
<organism evidence="2 3">
    <name type="scientific">Paramarasmius palmivorus</name>
    <dbReference type="NCBI Taxonomy" id="297713"/>
    <lineage>
        <taxon>Eukaryota</taxon>
        <taxon>Fungi</taxon>
        <taxon>Dikarya</taxon>
        <taxon>Basidiomycota</taxon>
        <taxon>Agaricomycotina</taxon>
        <taxon>Agaricomycetes</taxon>
        <taxon>Agaricomycetidae</taxon>
        <taxon>Agaricales</taxon>
        <taxon>Marasmiineae</taxon>
        <taxon>Marasmiaceae</taxon>
        <taxon>Paramarasmius</taxon>
    </lineage>
</organism>
<dbReference type="GO" id="GO:0009251">
    <property type="term" value="P:glucan catabolic process"/>
    <property type="evidence" value="ECO:0007669"/>
    <property type="project" value="TreeGrafter"/>
</dbReference>
<protein>
    <submittedName>
        <fullName evidence="2">Uncharacterized protein</fullName>
    </submittedName>
</protein>
<reference evidence="2 3" key="1">
    <citation type="submission" date="2024-01" db="EMBL/GenBank/DDBJ databases">
        <title>A draft genome for a cacao thread blight-causing isolate of Paramarasmius palmivorus.</title>
        <authorList>
            <person name="Baruah I.K."/>
            <person name="Bukari Y."/>
            <person name="Amoako-Attah I."/>
            <person name="Meinhardt L.W."/>
            <person name="Bailey B.A."/>
            <person name="Cohen S.P."/>
        </authorList>
    </citation>
    <scope>NUCLEOTIDE SEQUENCE [LARGE SCALE GENOMIC DNA]</scope>
    <source>
        <strain evidence="2 3">GH-12</strain>
    </source>
</reference>
<dbReference type="PANTHER" id="PTHR10963:SF24">
    <property type="entry name" value="GLYCOSIDASE C21B10.07-RELATED"/>
    <property type="match status" value="1"/>
</dbReference>
<name>A0AAW0CFS6_9AGAR</name>
<dbReference type="Pfam" id="PF26113">
    <property type="entry name" value="GH16_XgeA"/>
    <property type="match status" value="2"/>
</dbReference>